<proteinExistence type="predicted"/>
<organism evidence="1 2">
    <name type="scientific">Leptospira weilii str. Ecochallenge</name>
    <dbReference type="NCBI Taxonomy" id="1049986"/>
    <lineage>
        <taxon>Bacteria</taxon>
        <taxon>Pseudomonadati</taxon>
        <taxon>Spirochaetota</taxon>
        <taxon>Spirochaetia</taxon>
        <taxon>Leptospirales</taxon>
        <taxon>Leptospiraceae</taxon>
        <taxon>Leptospira</taxon>
    </lineage>
</organism>
<reference evidence="1 2" key="1">
    <citation type="submission" date="2013-02" db="EMBL/GenBank/DDBJ databases">
        <authorList>
            <person name="Harkins D.M."/>
            <person name="Durkin A.S."/>
            <person name="Brinkac L.M."/>
            <person name="Haft D.H."/>
            <person name="Selengut J.D."/>
            <person name="Sanka R."/>
            <person name="DePew J."/>
            <person name="Purushe J."/>
            <person name="Haake D.A."/>
            <person name="Matsunaga J."/>
            <person name="Vinetz J.M."/>
            <person name="Sutton G.G."/>
            <person name="Nierman W.C."/>
            <person name="Fouts D.E."/>
        </authorList>
    </citation>
    <scope>NUCLEOTIDE SEQUENCE [LARGE SCALE GENOMIC DNA]</scope>
    <source>
        <strain evidence="1 2">Ecochallenge</strain>
    </source>
</reference>
<name>N1U5J2_9LEPT</name>
<evidence type="ECO:0000313" key="1">
    <source>
        <dbReference type="EMBL" id="EMY15763.1"/>
    </source>
</evidence>
<sequence length="59" mass="7145">MFFYSTRLELPVRILSVKITHFNEKIFRPMEENSLLSWDIFPLFIIVSITNPTSTWIRR</sequence>
<dbReference type="EMBL" id="AHMI02000067">
    <property type="protein sequence ID" value="EMY15763.1"/>
    <property type="molecule type" value="Genomic_DNA"/>
</dbReference>
<comment type="caution">
    <text evidence="1">The sequence shown here is derived from an EMBL/GenBank/DDBJ whole genome shotgun (WGS) entry which is preliminary data.</text>
</comment>
<dbReference type="AlphaFoldDB" id="N1U5J2"/>
<accession>N1U5J2</accession>
<dbReference type="Proteomes" id="UP000012249">
    <property type="component" value="Unassembled WGS sequence"/>
</dbReference>
<protein>
    <submittedName>
        <fullName evidence="1">Uncharacterized protein</fullName>
    </submittedName>
</protein>
<evidence type="ECO:0000313" key="2">
    <source>
        <dbReference type="Proteomes" id="UP000012249"/>
    </source>
</evidence>
<gene>
    <name evidence="1" type="ORF">LEP1GSC043_1090</name>
</gene>